<dbReference type="EMBL" id="WUEK01000016">
    <property type="protein sequence ID" value="MXG91942.1"/>
    <property type="molecule type" value="Genomic_DNA"/>
</dbReference>
<evidence type="ECO:0000313" key="4">
    <source>
        <dbReference type="Proteomes" id="UP000473325"/>
    </source>
</evidence>
<feature type="signal peptide" evidence="2">
    <location>
        <begin position="1"/>
        <end position="28"/>
    </location>
</feature>
<name>A0A6L7F3Y6_9ACTN</name>
<accession>A0A6L7F3Y6</accession>
<comment type="caution">
    <text evidence="3">The sequence shown here is derived from an EMBL/GenBank/DDBJ whole genome shotgun (WGS) entry which is preliminary data.</text>
</comment>
<dbReference type="Proteomes" id="UP000473325">
    <property type="component" value="Unassembled WGS sequence"/>
</dbReference>
<feature type="chain" id="PRO_5026749816" evidence="2">
    <location>
        <begin position="29"/>
        <end position="48"/>
    </location>
</feature>
<feature type="region of interest" description="Disordered" evidence="1">
    <location>
        <begin position="26"/>
        <end position="48"/>
    </location>
</feature>
<keyword evidence="4" id="KW-1185">Reference proteome</keyword>
<keyword evidence="2" id="KW-0732">Signal</keyword>
<gene>
    <name evidence="3" type="ORF">GRQ65_20570</name>
</gene>
<dbReference type="RefSeq" id="WP_160879875.1">
    <property type="nucleotide sequence ID" value="NZ_WUEK01000016.1"/>
</dbReference>
<evidence type="ECO:0000256" key="2">
    <source>
        <dbReference type="SAM" id="SignalP"/>
    </source>
</evidence>
<evidence type="ECO:0000256" key="1">
    <source>
        <dbReference type="SAM" id="MobiDB-lite"/>
    </source>
</evidence>
<proteinExistence type="predicted"/>
<evidence type="ECO:0000313" key="3">
    <source>
        <dbReference type="EMBL" id="MXG91942.1"/>
    </source>
</evidence>
<sequence>MNRPVLLVPSLVLTALVLWGAAAPPATATWAPPPVDPAPGGPLLGVGR</sequence>
<dbReference type="AlphaFoldDB" id="A0A6L7F3Y6"/>
<protein>
    <submittedName>
        <fullName evidence="3">Uncharacterized protein</fullName>
    </submittedName>
</protein>
<organism evidence="3 4">
    <name type="scientific">Nocardioides flavescens</name>
    <dbReference type="NCBI Taxonomy" id="2691959"/>
    <lineage>
        <taxon>Bacteria</taxon>
        <taxon>Bacillati</taxon>
        <taxon>Actinomycetota</taxon>
        <taxon>Actinomycetes</taxon>
        <taxon>Propionibacteriales</taxon>
        <taxon>Nocardioidaceae</taxon>
        <taxon>Nocardioides</taxon>
    </lineage>
</organism>
<feature type="compositionally biased region" description="Pro residues" evidence="1">
    <location>
        <begin position="31"/>
        <end position="40"/>
    </location>
</feature>
<reference evidence="3 4" key="1">
    <citation type="submission" date="2019-12" db="EMBL/GenBank/DDBJ databases">
        <authorList>
            <person name="Kun Z."/>
        </authorList>
    </citation>
    <scope>NUCLEOTIDE SEQUENCE [LARGE SCALE GENOMIC DNA]</scope>
    <source>
        <strain evidence="3 4">YIM 123512</strain>
    </source>
</reference>